<dbReference type="EMBL" id="QUAH01000025">
    <property type="protein sequence ID" value="RFT14650.1"/>
    <property type="molecule type" value="Genomic_DNA"/>
</dbReference>
<evidence type="ECO:0000313" key="2">
    <source>
        <dbReference type="Proteomes" id="UP000257323"/>
    </source>
</evidence>
<organism evidence="1 2">
    <name type="scientific">Candidatus Saccharicenans subterraneus</name>
    <dbReference type="NCBI Taxonomy" id="2508984"/>
    <lineage>
        <taxon>Bacteria</taxon>
        <taxon>Candidatus Aminicenantota</taxon>
        <taxon>Candidatus Aminicenantia</taxon>
        <taxon>Candidatus Aminicenantales</taxon>
        <taxon>Candidatus Saccharicenantaceae</taxon>
        <taxon>Candidatus Saccharicenans</taxon>
    </lineage>
</organism>
<protein>
    <recommendedName>
        <fullName evidence="3">Porin</fullName>
    </recommendedName>
</protein>
<dbReference type="AlphaFoldDB" id="A0A3E2BIU0"/>
<name>A0A3E2BIU0_9BACT</name>
<gene>
    <name evidence="1" type="ORF">OP8BY_0135</name>
</gene>
<sequence length="356" mass="40462">MIYRQKPLLPSSFPRKNRLFISPAWLLVMLFLAIRAATGEVRPAIHGEIFSEYYIVCSHSNSIFQGNHGFWFRRINLYYDQVVSPSLFFRFRIETSSAGDFSSDALLVPFIKDAFLGWTVLGQRVQIGLIPTPTWESLEPFWQYRVLEKTPCDLQKMGSARDLGISLSGPLNKAGTISYKLMFGNGEGYKSESNRGKKLYAQFTIRPSKVIWIDIYTDSERDRQANHLGLYQVFVGLQGRPGRLGLFYAYRQQHSALENNAWHLVSTFVICRLLPRLDLITRFDWLSKPNPSGPEIPYLPISDSAAPNLVIAGLGWEVSPSVVVIPNLKHVFYGRSDSGSRPNPDTYFNLSLKIVL</sequence>
<dbReference type="InterPro" id="IPR023614">
    <property type="entry name" value="Porin_dom_sf"/>
</dbReference>
<reference evidence="1 2" key="1">
    <citation type="submission" date="2018-08" db="EMBL/GenBank/DDBJ databases">
        <title>Genome analysis of the thermophilic bacterium of the candidate phylum Aminicenantes from deep subsurface aquifer revealed its physiology and ecological role.</title>
        <authorList>
            <person name="Kadnikov V.V."/>
            <person name="Mardanov A.V."/>
            <person name="Beletsky A.V."/>
            <person name="Karnachuk O.V."/>
            <person name="Ravin N.V."/>
        </authorList>
    </citation>
    <scope>NUCLEOTIDE SEQUENCE [LARGE SCALE GENOMIC DNA]</scope>
    <source>
        <strain evidence="1">BY38</strain>
    </source>
</reference>
<evidence type="ECO:0008006" key="3">
    <source>
        <dbReference type="Google" id="ProtNLM"/>
    </source>
</evidence>
<dbReference type="SUPFAM" id="SSF56935">
    <property type="entry name" value="Porins"/>
    <property type="match status" value="1"/>
</dbReference>
<comment type="caution">
    <text evidence="1">The sequence shown here is derived from an EMBL/GenBank/DDBJ whole genome shotgun (WGS) entry which is preliminary data.</text>
</comment>
<proteinExistence type="predicted"/>
<dbReference type="Gene3D" id="2.40.160.10">
    <property type="entry name" value="Porin"/>
    <property type="match status" value="1"/>
</dbReference>
<dbReference type="Proteomes" id="UP000257323">
    <property type="component" value="Unassembled WGS sequence"/>
</dbReference>
<accession>A0A3E2BIU0</accession>
<evidence type="ECO:0000313" key="1">
    <source>
        <dbReference type="EMBL" id="RFT14650.1"/>
    </source>
</evidence>